<evidence type="ECO:0000313" key="13">
    <source>
        <dbReference type="Proteomes" id="UP000037751"/>
    </source>
</evidence>
<evidence type="ECO:0000256" key="4">
    <source>
        <dbReference type="ARBA" id="ARBA00022729"/>
    </source>
</evidence>
<reference evidence="12 13" key="1">
    <citation type="submission" date="2015-07" db="EMBL/GenBank/DDBJ databases">
        <title>Draft Genome Sequence of Malassezia furfur CBS1878 and Malassezia pachydermatis CBS1879.</title>
        <authorList>
            <person name="Triana S."/>
            <person name="Ohm R."/>
            <person name="Gonzalez A."/>
            <person name="DeCock H."/>
            <person name="Restrepo S."/>
            <person name="Celis A."/>
        </authorList>
    </citation>
    <scope>NUCLEOTIDE SEQUENCE [LARGE SCALE GENOMIC DNA]</scope>
    <source>
        <strain evidence="12 13">CBS 1879</strain>
    </source>
</reference>
<feature type="transmembrane region" description="Helical" evidence="8">
    <location>
        <begin position="387"/>
        <end position="409"/>
    </location>
</feature>
<evidence type="ECO:0000256" key="7">
    <source>
        <dbReference type="SAM" id="MobiDB-lite"/>
    </source>
</evidence>
<comment type="similarity">
    <text evidence="2">Belongs to the LU7TM family.</text>
</comment>
<gene>
    <name evidence="12" type="ORF">Malapachy_3910</name>
</gene>
<dbReference type="GO" id="GO:0016020">
    <property type="term" value="C:membrane"/>
    <property type="evidence" value="ECO:0007669"/>
    <property type="project" value="UniProtKB-SubCell"/>
</dbReference>
<feature type="domain" description="GOST seven transmembrane" evidence="10">
    <location>
        <begin position="186"/>
        <end position="451"/>
    </location>
</feature>
<evidence type="ECO:0000256" key="8">
    <source>
        <dbReference type="SAM" id="Phobius"/>
    </source>
</evidence>
<evidence type="ECO:0000256" key="1">
    <source>
        <dbReference type="ARBA" id="ARBA00004141"/>
    </source>
</evidence>
<feature type="transmembrane region" description="Helical" evidence="8">
    <location>
        <begin position="311"/>
        <end position="333"/>
    </location>
</feature>
<proteinExistence type="inferred from homology"/>
<comment type="caution">
    <text evidence="12">The sequence shown here is derived from an EMBL/GenBank/DDBJ whole genome shotgun (WGS) entry which is preliminary data.</text>
</comment>
<dbReference type="OrthoDB" id="19932at2759"/>
<name>A0A0N0RS94_9BASI</name>
<comment type="subcellular location">
    <subcellularLocation>
        <location evidence="1">Membrane</location>
        <topology evidence="1">Multi-pass membrane protein</topology>
    </subcellularLocation>
</comment>
<dbReference type="GO" id="GO:0042147">
    <property type="term" value="P:retrograde transport, endosome to Golgi"/>
    <property type="evidence" value="ECO:0007669"/>
    <property type="project" value="TreeGrafter"/>
</dbReference>
<dbReference type="PANTHER" id="PTHR21229">
    <property type="entry name" value="LUNG SEVEN TRANSMEMBRANE RECEPTOR"/>
    <property type="match status" value="1"/>
</dbReference>
<organism evidence="12 13">
    <name type="scientific">Malassezia pachydermatis</name>
    <dbReference type="NCBI Taxonomy" id="77020"/>
    <lineage>
        <taxon>Eukaryota</taxon>
        <taxon>Fungi</taxon>
        <taxon>Dikarya</taxon>
        <taxon>Basidiomycota</taxon>
        <taxon>Ustilaginomycotina</taxon>
        <taxon>Malasseziomycetes</taxon>
        <taxon>Malasseziales</taxon>
        <taxon>Malasseziaceae</taxon>
        <taxon>Malassezia</taxon>
    </lineage>
</organism>
<keyword evidence="3 8" id="KW-0812">Transmembrane</keyword>
<keyword evidence="6 8" id="KW-0472">Membrane</keyword>
<accession>A0A0N0RS94</accession>
<dbReference type="GO" id="GO:0005794">
    <property type="term" value="C:Golgi apparatus"/>
    <property type="evidence" value="ECO:0007669"/>
    <property type="project" value="TreeGrafter"/>
</dbReference>
<protein>
    <submittedName>
        <fullName evidence="12">Ptm1-member of the major facilitator superfamily</fullName>
    </submittedName>
</protein>
<feature type="transmembrane region" description="Helical" evidence="8">
    <location>
        <begin position="283"/>
        <end position="299"/>
    </location>
</feature>
<dbReference type="Proteomes" id="UP000037751">
    <property type="component" value="Unassembled WGS sequence"/>
</dbReference>
<keyword evidence="5 8" id="KW-1133">Transmembrane helix</keyword>
<evidence type="ECO:0000256" key="9">
    <source>
        <dbReference type="SAM" id="SignalP"/>
    </source>
</evidence>
<dbReference type="EMBL" id="LGAV01000004">
    <property type="protein sequence ID" value="KOS14379.1"/>
    <property type="molecule type" value="Genomic_DNA"/>
</dbReference>
<evidence type="ECO:0000313" key="12">
    <source>
        <dbReference type="EMBL" id="KOS14379.1"/>
    </source>
</evidence>
<feature type="transmembrane region" description="Helical" evidence="8">
    <location>
        <begin position="188"/>
        <end position="210"/>
    </location>
</feature>
<dbReference type="InterPro" id="IPR053938">
    <property type="entry name" value="PTM1-like_N"/>
</dbReference>
<evidence type="ECO:0000259" key="10">
    <source>
        <dbReference type="Pfam" id="PF06814"/>
    </source>
</evidence>
<feature type="transmembrane region" description="Helical" evidence="8">
    <location>
        <begin position="421"/>
        <end position="443"/>
    </location>
</feature>
<dbReference type="Pfam" id="PF06814">
    <property type="entry name" value="GOST_TM"/>
    <property type="match status" value="1"/>
</dbReference>
<feature type="signal peptide" evidence="9">
    <location>
        <begin position="1"/>
        <end position="21"/>
    </location>
</feature>
<dbReference type="InterPro" id="IPR009637">
    <property type="entry name" value="GPR107/GPR108-like"/>
</dbReference>
<dbReference type="VEuPathDB" id="FungiDB:Malapachy_3910"/>
<feature type="chain" id="PRO_5005857761" evidence="9">
    <location>
        <begin position="22"/>
        <end position="571"/>
    </location>
</feature>
<dbReference type="AlphaFoldDB" id="A0A0N0RS94"/>
<evidence type="ECO:0000256" key="2">
    <source>
        <dbReference type="ARBA" id="ARBA00007883"/>
    </source>
</evidence>
<keyword evidence="13" id="KW-1185">Reference proteome</keyword>
<dbReference type="GeneID" id="28730245"/>
<feature type="transmembrane region" description="Helical" evidence="8">
    <location>
        <begin position="222"/>
        <end position="241"/>
    </location>
</feature>
<dbReference type="STRING" id="77020.A0A0N0RS94"/>
<dbReference type="GO" id="GO:0005829">
    <property type="term" value="C:cytosol"/>
    <property type="evidence" value="ECO:0007669"/>
    <property type="project" value="GOC"/>
</dbReference>
<evidence type="ECO:0000256" key="3">
    <source>
        <dbReference type="ARBA" id="ARBA00022692"/>
    </source>
</evidence>
<evidence type="ECO:0000259" key="11">
    <source>
        <dbReference type="Pfam" id="PF21902"/>
    </source>
</evidence>
<keyword evidence="4 9" id="KW-0732">Signal</keyword>
<feature type="compositionally biased region" description="Basic and acidic residues" evidence="7">
    <location>
        <begin position="558"/>
        <end position="571"/>
    </location>
</feature>
<dbReference type="PANTHER" id="PTHR21229:SF1">
    <property type="entry name" value="GH17801P"/>
    <property type="match status" value="1"/>
</dbReference>
<dbReference type="Pfam" id="PF21902">
    <property type="entry name" value="PTM1-like_N"/>
    <property type="match status" value="1"/>
</dbReference>
<feature type="transmembrane region" description="Helical" evidence="8">
    <location>
        <begin position="339"/>
        <end position="366"/>
    </location>
</feature>
<dbReference type="InterPro" id="IPR053937">
    <property type="entry name" value="GOST_TM"/>
</dbReference>
<feature type="region of interest" description="Disordered" evidence="7">
    <location>
        <begin position="545"/>
        <end position="571"/>
    </location>
</feature>
<evidence type="ECO:0000256" key="5">
    <source>
        <dbReference type="ARBA" id="ARBA00022989"/>
    </source>
</evidence>
<sequence>MTRYWASVAVIFAALMHVCHAYMAMLEDSKEMRQACSGMWAGTNTSVEVVFYPNSTGRVTTIIYEAEEIDLIGKYDVAQEKYGHYFKTYICTSLAMQHGLCTQDQLGYYIVDNSTTVNTIQQKQFDFGEKLTEPQSMTYPVTSTGFYCVGVMPLTTSTTAKNTERFHGHVEYHNRFDGQLAAAQHPKLYLYFLLMVLYMAMGGAWLFACFKYRDQIVTVQHFISGVIAFLVIEMLCEWMFYRYYNLHAIDLMKFEAMDGSAGVTATARTLLVLSSVLEAMRDSLSFFLLLIVSMGYGVVRPTIGRAIIKVYILTAFHFVFGVMYSVGLILVLLEDAGAWVVLFIFPLAFTLTAFYMWIMFSLKATIQDLTERHQTFKCAMFKRLQAILMGTIITIAVYFFALVILVSLNGTGDFADDSWKYRWFILDGFLSMVYFVVFALIAWQWRPTGHNMRLAMSDELATDEEAAGATYDVPTIDSDHEEIDADAEEVESVHLQQLSHAQAHGDDLPSYASVSALADEHETTTSKDPDALVFDLDDNASMKKHASFDEHDAEDFEMERLTLDDDDDRTK</sequence>
<feature type="domain" description="PTM1-like N-terminal" evidence="11">
    <location>
        <begin position="33"/>
        <end position="174"/>
    </location>
</feature>
<evidence type="ECO:0000256" key="6">
    <source>
        <dbReference type="ARBA" id="ARBA00023136"/>
    </source>
</evidence>
<dbReference type="RefSeq" id="XP_017992011.1">
    <property type="nucleotide sequence ID" value="XM_018138369.1"/>
</dbReference>